<dbReference type="RefSeq" id="WP_311984894.1">
    <property type="nucleotide sequence ID" value="NZ_JARQBZ010000004.1"/>
</dbReference>
<dbReference type="PANTHER" id="PTHR40038">
    <property type="entry name" value="MEMBRANE-ASSOCIATED PROTEIN TCAA"/>
    <property type="match status" value="1"/>
</dbReference>
<evidence type="ECO:0000256" key="2">
    <source>
        <dbReference type="SAM" id="Phobius"/>
    </source>
</evidence>
<dbReference type="InterPro" id="IPR054530">
    <property type="entry name" value="TcaA_4th"/>
</dbReference>
<feature type="region of interest" description="Disordered" evidence="1">
    <location>
        <begin position="28"/>
        <end position="77"/>
    </location>
</feature>
<feature type="domain" description="Zinc-ribbon" evidence="3">
    <location>
        <begin position="3"/>
        <end position="25"/>
    </location>
</feature>
<feature type="compositionally biased region" description="Polar residues" evidence="1">
    <location>
        <begin position="44"/>
        <end position="66"/>
    </location>
</feature>
<feature type="domain" description="TcaA 4th" evidence="5">
    <location>
        <begin position="275"/>
        <end position="333"/>
    </location>
</feature>
<evidence type="ECO:0000313" key="7">
    <source>
        <dbReference type="Proteomes" id="UP001268577"/>
    </source>
</evidence>
<dbReference type="InterPro" id="IPR054529">
    <property type="entry name" value="TcaA_2nd"/>
</dbReference>
<dbReference type="Pfam" id="PF22813">
    <property type="entry name" value="TcaA_2nd"/>
    <property type="match status" value="1"/>
</dbReference>
<sequence>MKFCWNCGHENESDSLFCEECGSDLQEGISPGEELKKDSKKSSTEPQEPQESKETNQPIVNSTSIQPPIPKEPMTKKRKTGLITGGVGLALLVGLYSYGNYYFSYEQQVNRMVETIKTKDPDKWAELMISSDPSYKLTSDNLKKMTDYYKDDQQKEKFSNLVGSIGKSSQGPSDFNIKPNGKSFVFFNKYALELEPVYLTIEAQQPGVSVEIDGKKQGDVKEKELKVGPLTPGKYDIKVTLKKVSTDSKADLVRFQNDDFETNSHMKLDLHKVSFVVKSNVEDAEVLVDNKKIATIKDGSAEVKDIVWHQGLAVQVKKKFDKQVVESEIRKIESEEFLASQFEKESYGSEMMLEIKGIKSKDDVQSFLYGLYSDVSSYTSEYSDLDGMEKSDLAKYFQNGEDNADYQDFLKFITDVRSSSEKSSVQGEPKVEKMTMIGKDRYQVQYLIKYRTVYKSYKMDDVVQVFRYTKGTMVYNQEEERFEIVDLGGKENFEVVDNGGVS</sequence>
<evidence type="ECO:0000259" key="4">
    <source>
        <dbReference type="Pfam" id="PF22813"/>
    </source>
</evidence>
<comment type="caution">
    <text evidence="6">The sequence shown here is derived from an EMBL/GenBank/DDBJ whole genome shotgun (WGS) entry which is preliminary data.</text>
</comment>
<dbReference type="Pfam" id="PF13240">
    <property type="entry name" value="Zn_Ribbon_1"/>
    <property type="match status" value="1"/>
</dbReference>
<feature type="domain" description="TcaA second" evidence="4">
    <location>
        <begin position="106"/>
        <end position="193"/>
    </location>
</feature>
<dbReference type="PANTHER" id="PTHR40038:SF1">
    <property type="entry name" value="MEMBRANE-ASSOCIATED PROTEIN TCAA"/>
    <property type="match status" value="1"/>
</dbReference>
<keyword evidence="2" id="KW-0812">Transmembrane</keyword>
<proteinExistence type="predicted"/>
<keyword evidence="2" id="KW-0472">Membrane</keyword>
<dbReference type="Proteomes" id="UP001268577">
    <property type="component" value="Unassembled WGS sequence"/>
</dbReference>
<organism evidence="6 7">
    <name type="scientific">Vagococcus carniphilus</name>
    <dbReference type="NCBI Taxonomy" id="218144"/>
    <lineage>
        <taxon>Bacteria</taxon>
        <taxon>Bacillati</taxon>
        <taxon>Bacillota</taxon>
        <taxon>Bacilli</taxon>
        <taxon>Lactobacillales</taxon>
        <taxon>Enterococcaceae</taxon>
        <taxon>Vagococcus</taxon>
    </lineage>
</organism>
<accession>A0AAW8U6S9</accession>
<dbReference type="GO" id="GO:0005886">
    <property type="term" value="C:plasma membrane"/>
    <property type="evidence" value="ECO:0007669"/>
    <property type="project" value="UniProtKB-SubCell"/>
</dbReference>
<protein>
    <submittedName>
        <fullName evidence="6">Zinc-ribbon domain-containing protein</fullName>
    </submittedName>
</protein>
<dbReference type="EMBL" id="JARQBZ010000004">
    <property type="protein sequence ID" value="MDT2833012.1"/>
    <property type="molecule type" value="Genomic_DNA"/>
</dbReference>
<dbReference type="AlphaFoldDB" id="A0AAW8U6S9"/>
<feature type="transmembrane region" description="Helical" evidence="2">
    <location>
        <begin position="81"/>
        <end position="103"/>
    </location>
</feature>
<keyword evidence="2" id="KW-1133">Transmembrane helix</keyword>
<dbReference type="Pfam" id="PF22820">
    <property type="entry name" value="TcaA_3rd_4th"/>
    <property type="match status" value="1"/>
</dbReference>
<name>A0AAW8U6S9_9ENTE</name>
<evidence type="ECO:0000259" key="5">
    <source>
        <dbReference type="Pfam" id="PF22820"/>
    </source>
</evidence>
<reference evidence="6" key="1">
    <citation type="submission" date="2023-03" db="EMBL/GenBank/DDBJ databases">
        <authorList>
            <person name="Shen W."/>
            <person name="Cai J."/>
        </authorList>
    </citation>
    <scope>NUCLEOTIDE SEQUENCE</scope>
    <source>
        <strain evidence="6">P96-3</strain>
    </source>
</reference>
<feature type="compositionally biased region" description="Basic and acidic residues" evidence="1">
    <location>
        <begin position="33"/>
        <end position="43"/>
    </location>
</feature>
<evidence type="ECO:0000313" key="6">
    <source>
        <dbReference type="EMBL" id="MDT2833012.1"/>
    </source>
</evidence>
<gene>
    <name evidence="6" type="ORF">P7H70_03020</name>
</gene>
<evidence type="ECO:0000259" key="3">
    <source>
        <dbReference type="Pfam" id="PF13240"/>
    </source>
</evidence>
<dbReference type="InterPro" id="IPR026870">
    <property type="entry name" value="Zinc_ribbon_dom"/>
</dbReference>
<evidence type="ECO:0000256" key="1">
    <source>
        <dbReference type="SAM" id="MobiDB-lite"/>
    </source>
</evidence>